<keyword evidence="1" id="KW-0028">Amino-acid biosynthesis</keyword>
<feature type="region of interest" description="Disordered" evidence="5">
    <location>
        <begin position="1"/>
        <end position="23"/>
    </location>
</feature>
<comment type="pathway">
    <text evidence="4">Amino-acid biosynthesis.</text>
</comment>
<dbReference type="NCBIfam" id="TIGR01317">
    <property type="entry name" value="GOGAT_sm_gam"/>
    <property type="match status" value="1"/>
</dbReference>
<keyword evidence="9" id="KW-1185">Reference proteome</keyword>
<evidence type="ECO:0000313" key="9">
    <source>
        <dbReference type="Proteomes" id="UP000275473"/>
    </source>
</evidence>
<dbReference type="InterPro" id="IPR028261">
    <property type="entry name" value="DPD_II"/>
</dbReference>
<dbReference type="GO" id="GO:0006537">
    <property type="term" value="P:glutamate biosynthetic process"/>
    <property type="evidence" value="ECO:0007669"/>
    <property type="project" value="UniProtKB-KW"/>
</dbReference>
<gene>
    <name evidence="8" type="ORF">EEX84_06825</name>
</gene>
<evidence type="ECO:0000259" key="6">
    <source>
        <dbReference type="Pfam" id="PF07992"/>
    </source>
</evidence>
<dbReference type="InterPro" id="IPR009051">
    <property type="entry name" value="Helical_ferredxn"/>
</dbReference>
<evidence type="ECO:0000259" key="7">
    <source>
        <dbReference type="Pfam" id="PF14691"/>
    </source>
</evidence>
<dbReference type="Pfam" id="PF07992">
    <property type="entry name" value="Pyr_redox_2"/>
    <property type="match status" value="1"/>
</dbReference>
<feature type="domain" description="Dihydroprymidine dehydrogenase" evidence="7">
    <location>
        <begin position="24"/>
        <end position="139"/>
    </location>
</feature>
<feature type="compositionally biased region" description="Basic and acidic residues" evidence="5">
    <location>
        <begin position="9"/>
        <end position="23"/>
    </location>
</feature>
<dbReference type="SUPFAM" id="SSF51971">
    <property type="entry name" value="Nucleotide-binding domain"/>
    <property type="match status" value="1"/>
</dbReference>
<evidence type="ECO:0000256" key="3">
    <source>
        <dbReference type="ARBA" id="ARBA00023164"/>
    </source>
</evidence>
<dbReference type="Gene3D" id="1.10.1060.10">
    <property type="entry name" value="Alpha-helical ferredoxin"/>
    <property type="match status" value="1"/>
</dbReference>
<feature type="domain" description="FAD/NAD(P)-binding" evidence="6">
    <location>
        <begin position="153"/>
        <end position="477"/>
    </location>
</feature>
<comment type="caution">
    <text evidence="8">The sequence shown here is derived from an EMBL/GenBank/DDBJ whole genome shotgun (WGS) entry which is preliminary data.</text>
</comment>
<reference evidence="8 9" key="1">
    <citation type="journal article" date="2018" name="Int. J. Syst. Evol. Microbiol.">
        <title>Planococcus salinus sp. nov., a moderately halophilic bacterium isolated from a saline-alkali soil.</title>
        <authorList>
            <person name="Gan L."/>
        </authorList>
    </citation>
    <scope>NUCLEOTIDE SEQUENCE [LARGE SCALE GENOMIC DNA]</scope>
    <source>
        <strain evidence="8 9">LCB217</strain>
    </source>
</reference>
<dbReference type="GO" id="GO:0016639">
    <property type="term" value="F:oxidoreductase activity, acting on the CH-NH2 group of donors, NAD or NADP as acceptor"/>
    <property type="evidence" value="ECO:0007669"/>
    <property type="project" value="InterPro"/>
</dbReference>
<evidence type="ECO:0000256" key="1">
    <source>
        <dbReference type="ARBA" id="ARBA00022605"/>
    </source>
</evidence>
<dbReference type="PRINTS" id="PR00419">
    <property type="entry name" value="ADXRDTASE"/>
</dbReference>
<dbReference type="AlphaFoldDB" id="A0A3M8P8C8"/>
<dbReference type="InterPro" id="IPR023753">
    <property type="entry name" value="FAD/NAD-binding_dom"/>
</dbReference>
<dbReference type="PANTHER" id="PTHR43100">
    <property type="entry name" value="GLUTAMATE SYNTHASE [NADPH] SMALL CHAIN"/>
    <property type="match status" value="1"/>
</dbReference>
<dbReference type="RefSeq" id="WP_123164876.1">
    <property type="nucleotide sequence ID" value="NZ_RIAX01000004.1"/>
</dbReference>
<dbReference type="Gene3D" id="3.50.50.60">
    <property type="entry name" value="FAD/NAD(P)-binding domain"/>
    <property type="match status" value="2"/>
</dbReference>
<evidence type="ECO:0000313" key="8">
    <source>
        <dbReference type="EMBL" id="RNF39681.1"/>
    </source>
</evidence>
<dbReference type="SUPFAM" id="SSF46548">
    <property type="entry name" value="alpha-helical ferredoxin"/>
    <property type="match status" value="1"/>
</dbReference>
<name>A0A3M8P8C8_9BACL</name>
<dbReference type="Proteomes" id="UP000275473">
    <property type="component" value="Unassembled WGS sequence"/>
</dbReference>
<dbReference type="OrthoDB" id="9803192at2"/>
<organism evidence="8 9">
    <name type="scientific">Planococcus salinus</name>
    <dbReference type="NCBI Taxonomy" id="1848460"/>
    <lineage>
        <taxon>Bacteria</taxon>
        <taxon>Bacillati</taxon>
        <taxon>Bacillota</taxon>
        <taxon>Bacilli</taxon>
        <taxon>Bacillales</taxon>
        <taxon>Caryophanaceae</taxon>
        <taxon>Planococcus</taxon>
    </lineage>
</organism>
<proteinExistence type="predicted"/>
<dbReference type="PANTHER" id="PTHR43100:SF1">
    <property type="entry name" value="GLUTAMATE SYNTHASE [NADPH] SMALL CHAIN"/>
    <property type="match status" value="1"/>
</dbReference>
<evidence type="ECO:0000256" key="4">
    <source>
        <dbReference type="ARBA" id="ARBA00029440"/>
    </source>
</evidence>
<sequence length="495" mass="54562">MGKATGFMEYDRQTLKERNPAERTNDWKDYTIPLSDEEVRKQGARCMDCGVPTCQSGMELAGTTTGCPVYHLIPEWNDLVYRGQWKEALRREHLMNNFPEFTGIACPAPCEGACVLGINEPPVAIRTVERSIIERGFAEGWVVPEPPKTRTGKKVAVIGSGPAGLAAAAQLNKAGHSVTVFERSDRVGGLLTYGIPEMKLSYDVVKRRVNILEQEGITFVTNTEVGKDYPVSTLRADFDAVVMCAGATVHRNIDVEGRDLKGIHYAMDFLHSTTKSLLDSNLEDGNYISAEGKDVIVIGGGDTGTDCLATSVRHNCKSLVQFDVYDQKGALRDEKGNPWPQYPRVHRVEYGHKEAAANFGDDPRAYAVMTKKFVGDEKGNVKEVHTVNVKLKIDENGNRIREEIPGTEKVWKADLVLLAIGFSGPDQGLIQKLAVETDENSRVKAEYGEHATNIEGVFAAGDVRRGQSLIVWAINEGRQAARECDRFLMGTTMLP</sequence>
<keyword evidence="2" id="KW-0560">Oxidoreductase</keyword>
<keyword evidence="3" id="KW-0314">Glutamate biosynthesis</keyword>
<dbReference type="GO" id="GO:0051536">
    <property type="term" value="F:iron-sulfur cluster binding"/>
    <property type="evidence" value="ECO:0007669"/>
    <property type="project" value="InterPro"/>
</dbReference>
<evidence type="ECO:0000256" key="2">
    <source>
        <dbReference type="ARBA" id="ARBA00023002"/>
    </source>
</evidence>
<accession>A0A3M8P8C8</accession>
<dbReference type="InterPro" id="IPR051394">
    <property type="entry name" value="Glutamate_Synthase"/>
</dbReference>
<dbReference type="FunFam" id="3.50.50.60:FF:000022">
    <property type="entry name" value="Glutamate synthase [NADH], amyloplastic"/>
    <property type="match status" value="1"/>
</dbReference>
<dbReference type="Pfam" id="PF14691">
    <property type="entry name" value="Fer4_20"/>
    <property type="match status" value="1"/>
</dbReference>
<dbReference type="InterPro" id="IPR036188">
    <property type="entry name" value="FAD/NAD-bd_sf"/>
</dbReference>
<protein>
    <submittedName>
        <fullName evidence="8">Glutamate synthase subunit beta</fullName>
    </submittedName>
</protein>
<dbReference type="InterPro" id="IPR006005">
    <property type="entry name" value="Glut_synth_ssu1"/>
</dbReference>
<evidence type="ECO:0000256" key="5">
    <source>
        <dbReference type="SAM" id="MobiDB-lite"/>
    </source>
</evidence>
<dbReference type="EMBL" id="RIAX01000004">
    <property type="protein sequence ID" value="RNF39681.1"/>
    <property type="molecule type" value="Genomic_DNA"/>
</dbReference>